<dbReference type="Pfam" id="PF13561">
    <property type="entry name" value="adh_short_C2"/>
    <property type="match status" value="1"/>
</dbReference>
<dbReference type="Proteomes" id="UP001176468">
    <property type="component" value="Unassembled WGS sequence"/>
</dbReference>
<dbReference type="PROSITE" id="PS00061">
    <property type="entry name" value="ADH_SHORT"/>
    <property type="match status" value="1"/>
</dbReference>
<sequence length="274" mass="28375">MFSLSGKTVVVTGGGRGIGRGIARAMAQAGADVVITGRSLAPLEETAAELRALGADVAVVPADIMSFDGIAEVVAAALALGGRSYIDCWVNNAGSASPGDVGPLIDMDERQWDAVVDLNLKWTFFAAQAAARTMTRGGSIINISSRSGSQPCPMTGNYGAAKAGVENLTATMAVEWGHLGIRVNAIAPGVVLTESSSSMTSESRRRRQIETVPLRRLGEVDDVGPLAVYFASDESSWTSGTVVQVTGGSRIPVGVLTYLYKANRDAEAREAAGG</sequence>
<dbReference type="InterPro" id="IPR057326">
    <property type="entry name" value="KR_dom"/>
</dbReference>
<dbReference type="InterPro" id="IPR002347">
    <property type="entry name" value="SDR_fam"/>
</dbReference>
<name>A0ABT8ZYI6_9SPHN</name>
<feature type="domain" description="Ketoreductase" evidence="2">
    <location>
        <begin position="7"/>
        <end position="189"/>
    </location>
</feature>
<comment type="caution">
    <text evidence="3">The sequence shown here is derived from an EMBL/GenBank/DDBJ whole genome shotgun (WGS) entry which is preliminary data.</text>
</comment>
<evidence type="ECO:0000313" key="4">
    <source>
        <dbReference type="Proteomes" id="UP001176468"/>
    </source>
</evidence>
<evidence type="ECO:0000256" key="1">
    <source>
        <dbReference type="ARBA" id="ARBA00006484"/>
    </source>
</evidence>
<reference evidence="3" key="1">
    <citation type="submission" date="2023-07" db="EMBL/GenBank/DDBJ databases">
        <authorList>
            <person name="Kim M.K."/>
        </authorList>
    </citation>
    <scope>NUCLEOTIDE SEQUENCE</scope>
    <source>
        <strain evidence="3">CA1-15</strain>
    </source>
</reference>
<keyword evidence="4" id="KW-1185">Reference proteome</keyword>
<dbReference type="SUPFAM" id="SSF51735">
    <property type="entry name" value="NAD(P)-binding Rossmann-fold domains"/>
    <property type="match status" value="1"/>
</dbReference>
<dbReference type="GO" id="GO:0016491">
    <property type="term" value="F:oxidoreductase activity"/>
    <property type="evidence" value="ECO:0007669"/>
    <property type="project" value="UniProtKB-KW"/>
</dbReference>
<keyword evidence="3" id="KW-0560">Oxidoreductase</keyword>
<proteinExistence type="inferred from homology"/>
<comment type="similarity">
    <text evidence="1">Belongs to the short-chain dehydrogenases/reductases (SDR) family.</text>
</comment>
<dbReference type="PRINTS" id="PR00080">
    <property type="entry name" value="SDRFAMILY"/>
</dbReference>
<dbReference type="EMBL" id="JAUQSZ010000004">
    <property type="protein sequence ID" value="MDO7842267.1"/>
    <property type="molecule type" value="Genomic_DNA"/>
</dbReference>
<gene>
    <name evidence="3" type="ORF">Q5H94_08005</name>
</gene>
<dbReference type="CDD" id="cd05233">
    <property type="entry name" value="SDR_c"/>
    <property type="match status" value="1"/>
</dbReference>
<protein>
    <submittedName>
        <fullName evidence="3">SDR family oxidoreductase</fullName>
        <ecNumber evidence="3">1.-.-.-</ecNumber>
    </submittedName>
</protein>
<dbReference type="Gene3D" id="3.40.50.720">
    <property type="entry name" value="NAD(P)-binding Rossmann-like Domain"/>
    <property type="match status" value="1"/>
</dbReference>
<dbReference type="RefSeq" id="WP_304560734.1">
    <property type="nucleotide sequence ID" value="NZ_JAUQSZ010000004.1"/>
</dbReference>
<dbReference type="PANTHER" id="PTHR42760">
    <property type="entry name" value="SHORT-CHAIN DEHYDROGENASES/REDUCTASES FAMILY MEMBER"/>
    <property type="match status" value="1"/>
</dbReference>
<dbReference type="PRINTS" id="PR00081">
    <property type="entry name" value="GDHRDH"/>
</dbReference>
<accession>A0ABT8ZYI6</accession>
<evidence type="ECO:0000313" key="3">
    <source>
        <dbReference type="EMBL" id="MDO7842267.1"/>
    </source>
</evidence>
<dbReference type="InterPro" id="IPR036291">
    <property type="entry name" value="NAD(P)-bd_dom_sf"/>
</dbReference>
<dbReference type="SMART" id="SM00822">
    <property type="entry name" value="PKS_KR"/>
    <property type="match status" value="1"/>
</dbReference>
<organism evidence="3 4">
    <name type="scientific">Sphingomonas immobilis</name>
    <dbReference type="NCBI Taxonomy" id="3063997"/>
    <lineage>
        <taxon>Bacteria</taxon>
        <taxon>Pseudomonadati</taxon>
        <taxon>Pseudomonadota</taxon>
        <taxon>Alphaproteobacteria</taxon>
        <taxon>Sphingomonadales</taxon>
        <taxon>Sphingomonadaceae</taxon>
        <taxon>Sphingomonas</taxon>
    </lineage>
</organism>
<evidence type="ECO:0000259" key="2">
    <source>
        <dbReference type="SMART" id="SM00822"/>
    </source>
</evidence>
<dbReference type="EC" id="1.-.-.-" evidence="3"/>
<dbReference type="InterPro" id="IPR020904">
    <property type="entry name" value="Sc_DH/Rdtase_CS"/>
</dbReference>